<dbReference type="EMBL" id="HG937693">
    <property type="protein sequence ID" value="CDP35572.1"/>
    <property type="molecule type" value="Genomic_DNA"/>
</dbReference>
<sequence>MPSMTKRPPPGPVGPQKYVPIRPCLRPLLPKPPTTTGGSTTTNGTMPPNALNTGAKRPNSKKKDRKSPTTALPPAKKARTKSEPASMGSSLPSTVSPASLMCKKRFNSPTKAASASSSSSSSLSSAAPDKSREGSPAPSSSSPSVAIANPDLDPDSATTTAADLNAHSLNLYTHLDLAVDDLPLLPLWDSDDTSAISTLTNSSVSSSMSPTLPLVDQLEDALLAGVHSTDDDHHKLQVEPFADSLTLDHYLSPDDETDGLAGSILTATIDI</sequence>
<feature type="compositionally biased region" description="Polar residues" evidence="1">
    <location>
        <begin position="87"/>
        <end position="97"/>
    </location>
</feature>
<evidence type="ECO:0000256" key="1">
    <source>
        <dbReference type="SAM" id="MobiDB-lite"/>
    </source>
</evidence>
<reference evidence="2" key="1">
    <citation type="submission" date="2014-02" db="EMBL/GenBank/DDBJ databases">
        <authorList>
            <person name="Genoscope - CEA"/>
        </authorList>
    </citation>
    <scope>NUCLEOTIDE SEQUENCE</scope>
    <source>
        <strain evidence="2">LS3</strain>
    </source>
</reference>
<protein>
    <submittedName>
        <fullName evidence="2">ARAD1C38621p</fullName>
    </submittedName>
</protein>
<evidence type="ECO:0000313" key="2">
    <source>
        <dbReference type="EMBL" id="CDP35572.1"/>
    </source>
</evidence>
<feature type="compositionally biased region" description="Low complexity" evidence="1">
    <location>
        <begin position="112"/>
        <end position="127"/>
    </location>
</feature>
<proteinExistence type="predicted"/>
<dbReference type="AlphaFoldDB" id="A0A060T9K7"/>
<feature type="compositionally biased region" description="Low complexity" evidence="1">
    <location>
        <begin position="23"/>
        <end position="48"/>
    </location>
</feature>
<feature type="region of interest" description="Disordered" evidence="1">
    <location>
        <begin position="1"/>
        <end position="159"/>
    </location>
</feature>
<gene>
    <name evidence="2" type="ORF">GNLVRS02_ARAD1C38621g</name>
</gene>
<reference evidence="2" key="2">
    <citation type="submission" date="2014-06" db="EMBL/GenBank/DDBJ databases">
        <title>The complete genome of Blastobotrys (Arxula) adeninivorans LS3 - a yeast of biotechnological interest.</title>
        <authorList>
            <person name="Kunze G."/>
            <person name="Gaillardin C."/>
            <person name="Czernicka M."/>
            <person name="Durrens P."/>
            <person name="Martin T."/>
            <person name="Boer E."/>
            <person name="Gabaldon T."/>
            <person name="Cruz J."/>
            <person name="Talla E."/>
            <person name="Marck C."/>
            <person name="Goffeau A."/>
            <person name="Barbe V."/>
            <person name="Baret P."/>
            <person name="Baronian K."/>
            <person name="Beier S."/>
            <person name="Bleykasten C."/>
            <person name="Bode R."/>
            <person name="Casaregola S."/>
            <person name="Despons L."/>
            <person name="Fairhead C."/>
            <person name="Giersberg M."/>
            <person name="Gierski P."/>
            <person name="Hahnel U."/>
            <person name="Hartmann A."/>
            <person name="Jankowska D."/>
            <person name="Jubin C."/>
            <person name="Jung P."/>
            <person name="Lafontaine I."/>
            <person name="Leh-Louis V."/>
            <person name="Lemaire M."/>
            <person name="Marcet-Houben M."/>
            <person name="Mascher M."/>
            <person name="Morel G."/>
            <person name="Richard G.-F."/>
            <person name="Riechen J."/>
            <person name="Sacerdot C."/>
            <person name="Sarkar A."/>
            <person name="Savel G."/>
            <person name="Schacherer J."/>
            <person name="Sherman D."/>
            <person name="Straub M.-L."/>
            <person name="Stein N."/>
            <person name="Thierry A."/>
            <person name="Trautwein-Schult A."/>
            <person name="Westhof E."/>
            <person name="Worch S."/>
            <person name="Dujon B."/>
            <person name="Souciet J.-L."/>
            <person name="Wincker P."/>
            <person name="Scholz U."/>
            <person name="Neuveglise N."/>
        </authorList>
    </citation>
    <scope>NUCLEOTIDE SEQUENCE</scope>
    <source>
        <strain evidence="2">LS3</strain>
    </source>
</reference>
<feature type="compositionally biased region" description="Low complexity" evidence="1">
    <location>
        <begin position="135"/>
        <end position="144"/>
    </location>
</feature>
<name>A0A060T9K7_BLAAD</name>
<accession>A0A060T9K7</accession>
<organism evidence="2">
    <name type="scientific">Blastobotrys adeninivorans</name>
    <name type="common">Yeast</name>
    <name type="synonym">Arxula adeninivorans</name>
    <dbReference type="NCBI Taxonomy" id="409370"/>
    <lineage>
        <taxon>Eukaryota</taxon>
        <taxon>Fungi</taxon>
        <taxon>Dikarya</taxon>
        <taxon>Ascomycota</taxon>
        <taxon>Saccharomycotina</taxon>
        <taxon>Dipodascomycetes</taxon>
        <taxon>Dipodascales</taxon>
        <taxon>Trichomonascaceae</taxon>
        <taxon>Blastobotrys</taxon>
    </lineage>
</organism>